<feature type="chain" id="PRO_5005323016" evidence="1">
    <location>
        <begin position="18"/>
        <end position="175"/>
    </location>
</feature>
<evidence type="ECO:0000313" key="2">
    <source>
        <dbReference type="EMBL" id="KMZ89591.1"/>
    </source>
</evidence>
<organism evidence="2 3">
    <name type="scientific">Plasmodium vivax (strain Brazil I)</name>
    <dbReference type="NCBI Taxonomy" id="1033975"/>
    <lineage>
        <taxon>Eukaryota</taxon>
        <taxon>Sar</taxon>
        <taxon>Alveolata</taxon>
        <taxon>Apicomplexa</taxon>
        <taxon>Aconoidasida</taxon>
        <taxon>Haemosporida</taxon>
        <taxon>Plasmodiidae</taxon>
        <taxon>Plasmodium</taxon>
        <taxon>Plasmodium (Plasmodium)</taxon>
    </lineage>
</organism>
<evidence type="ECO:0000313" key="3">
    <source>
        <dbReference type="Proteomes" id="UP000053327"/>
    </source>
</evidence>
<keyword evidence="1" id="KW-0732">Signal</keyword>
<proteinExistence type="predicted"/>
<dbReference type="Proteomes" id="UP000053327">
    <property type="component" value="Unassembled WGS sequence"/>
</dbReference>
<dbReference type="OrthoDB" id="10455638at2759"/>
<accession>A0A0J9T3J5</accession>
<reference evidence="2 3" key="1">
    <citation type="submission" date="2011-08" db="EMBL/GenBank/DDBJ databases">
        <title>The Genome Sequence of Plasmodium vivax Brazil I.</title>
        <authorList>
            <consortium name="The Broad Institute Genome Sequencing Platform"/>
            <consortium name="The Broad Institute Genome Sequencing Center for Infectious Disease"/>
            <person name="Neafsey D."/>
            <person name="Carlton J."/>
            <person name="Barnwell J."/>
            <person name="Collins W."/>
            <person name="Escalante A."/>
            <person name="Mullikin J."/>
            <person name="Saul A."/>
            <person name="Guigo R."/>
            <person name="Camara F."/>
            <person name="Young S.K."/>
            <person name="Zeng Q."/>
            <person name="Gargeya S."/>
            <person name="Fitzgerald M."/>
            <person name="Haas B."/>
            <person name="Abouelleil A."/>
            <person name="Alvarado L."/>
            <person name="Arachchi H.M."/>
            <person name="Berlin A."/>
            <person name="Brown A."/>
            <person name="Chapman S.B."/>
            <person name="Chen Z."/>
            <person name="Dunbar C."/>
            <person name="Freedman E."/>
            <person name="Gearin G."/>
            <person name="Gellesch M."/>
            <person name="Goldberg J."/>
            <person name="Griggs A."/>
            <person name="Gujja S."/>
            <person name="Heiman D."/>
            <person name="Howarth C."/>
            <person name="Larson L."/>
            <person name="Lui A."/>
            <person name="MacDonald P.J.P."/>
            <person name="Montmayeur A."/>
            <person name="Murphy C."/>
            <person name="Neiman D."/>
            <person name="Pearson M."/>
            <person name="Priest M."/>
            <person name="Roberts A."/>
            <person name="Saif S."/>
            <person name="Shea T."/>
            <person name="Shenoy N."/>
            <person name="Sisk P."/>
            <person name="Stolte C."/>
            <person name="Sykes S."/>
            <person name="Wortman J."/>
            <person name="Nusbaum C."/>
            <person name="Birren B."/>
        </authorList>
    </citation>
    <scope>NUCLEOTIDE SEQUENCE [LARGE SCALE GENOMIC DNA]</scope>
    <source>
        <strain evidence="2 3">Brazil I</strain>
    </source>
</reference>
<protein>
    <submittedName>
        <fullName evidence="2">Uncharacterized protein</fullName>
    </submittedName>
</protein>
<evidence type="ECO:0000256" key="1">
    <source>
        <dbReference type="SAM" id="SignalP"/>
    </source>
</evidence>
<dbReference type="AlphaFoldDB" id="A0A0J9T3J5"/>
<feature type="signal peptide" evidence="1">
    <location>
        <begin position="1"/>
        <end position="17"/>
    </location>
</feature>
<sequence length="175" mass="20538">MSYVMLLIMFLNYFLLNIDVFLRSSNLNILIRKLNDKKHGNCCVETENFLKSIDGSKKVSLKILGCSLECSYRYVTAFNGNTLTDLCNYINFWLDEQKSKNANVDSIVTAQEWENFENLWKTLKEGRASDHQCIRLHEENDISEYSKRIELMTYCINRDYFKSLFKSNTGSLDYN</sequence>
<gene>
    <name evidence="2" type="ORF">PVBG_03312</name>
</gene>
<name>A0A0J9T3J5_PLAV1</name>
<dbReference type="EMBL" id="KQ234711">
    <property type="protein sequence ID" value="KMZ89591.1"/>
    <property type="molecule type" value="Genomic_DNA"/>
</dbReference>